<dbReference type="STRING" id="906968.Trebr_2040"/>
<dbReference type="InterPro" id="IPR036390">
    <property type="entry name" value="WH_DNA-bd_sf"/>
</dbReference>
<dbReference type="NCBIfam" id="NF033789">
    <property type="entry name" value="repress_SdpR"/>
    <property type="match status" value="1"/>
</dbReference>
<dbReference type="CDD" id="cd00090">
    <property type="entry name" value="HTH_ARSR"/>
    <property type="match status" value="1"/>
</dbReference>
<dbReference type="KEGG" id="tbe:Trebr_2040"/>
<dbReference type="InterPro" id="IPR011991">
    <property type="entry name" value="ArsR-like_HTH"/>
</dbReference>
<dbReference type="NCBIfam" id="NF033788">
    <property type="entry name" value="HTH_metalloreg"/>
    <property type="match status" value="1"/>
</dbReference>
<protein>
    <submittedName>
        <fullName evidence="5">Regulatory protein ArsR</fullName>
    </submittedName>
</protein>
<evidence type="ECO:0000259" key="4">
    <source>
        <dbReference type="PROSITE" id="PS50987"/>
    </source>
</evidence>
<feature type="domain" description="HTH arsR-type" evidence="4">
    <location>
        <begin position="1"/>
        <end position="87"/>
    </location>
</feature>
<evidence type="ECO:0000256" key="3">
    <source>
        <dbReference type="ARBA" id="ARBA00023163"/>
    </source>
</evidence>
<dbReference type="Pfam" id="PF01022">
    <property type="entry name" value="HTH_5"/>
    <property type="match status" value="1"/>
</dbReference>
<dbReference type="GO" id="GO:0003677">
    <property type="term" value="F:DNA binding"/>
    <property type="evidence" value="ECO:0007669"/>
    <property type="project" value="UniProtKB-KW"/>
</dbReference>
<evidence type="ECO:0000313" key="5">
    <source>
        <dbReference type="EMBL" id="AEE17455.1"/>
    </source>
</evidence>
<dbReference type="AlphaFoldDB" id="F4LJS5"/>
<proteinExistence type="predicted"/>
<dbReference type="PROSITE" id="PS50987">
    <property type="entry name" value="HTH_ARSR_2"/>
    <property type="match status" value="1"/>
</dbReference>
<evidence type="ECO:0000256" key="2">
    <source>
        <dbReference type="ARBA" id="ARBA00023125"/>
    </source>
</evidence>
<name>F4LJS5_TREBD</name>
<dbReference type="eggNOG" id="COG0640">
    <property type="taxonomic scope" value="Bacteria"/>
</dbReference>
<keyword evidence="6" id="KW-1185">Reference proteome</keyword>
<dbReference type="InterPro" id="IPR001845">
    <property type="entry name" value="HTH_ArsR_DNA-bd_dom"/>
</dbReference>
<dbReference type="SMART" id="SM00418">
    <property type="entry name" value="HTH_ARSR"/>
    <property type="match status" value="1"/>
</dbReference>
<dbReference type="RefSeq" id="WP_013759158.1">
    <property type="nucleotide sequence ID" value="NC_015500.1"/>
</dbReference>
<dbReference type="Gene3D" id="1.10.10.10">
    <property type="entry name" value="Winged helix-like DNA-binding domain superfamily/Winged helix DNA-binding domain"/>
    <property type="match status" value="1"/>
</dbReference>
<keyword evidence="2" id="KW-0238">DNA-binding</keyword>
<dbReference type="InterPro" id="IPR047796">
    <property type="entry name" value="SdpR-like_repress"/>
</dbReference>
<keyword evidence="1" id="KW-0805">Transcription regulation</keyword>
<sequence>MSDVWNALADKSRRTIIALLRERDMTAGEIAAHFDMAKPSVSHHLSILKNAGLVSCEKKGQNLIYSANMTVFQELIELVVAMADSSSDPLEANK</sequence>
<dbReference type="EMBL" id="CP002696">
    <property type="protein sequence ID" value="AEE17455.1"/>
    <property type="molecule type" value="Genomic_DNA"/>
</dbReference>
<evidence type="ECO:0000313" key="6">
    <source>
        <dbReference type="Proteomes" id="UP000006546"/>
    </source>
</evidence>
<dbReference type="OrthoDB" id="9798835at2"/>
<organism evidence="5 6">
    <name type="scientific">Treponema brennaborense (strain DSM 12168 / CIP 105900 / DD5/3)</name>
    <dbReference type="NCBI Taxonomy" id="906968"/>
    <lineage>
        <taxon>Bacteria</taxon>
        <taxon>Pseudomonadati</taxon>
        <taxon>Spirochaetota</taxon>
        <taxon>Spirochaetia</taxon>
        <taxon>Spirochaetales</taxon>
        <taxon>Treponemataceae</taxon>
        <taxon>Treponema</taxon>
    </lineage>
</organism>
<dbReference type="PANTHER" id="PTHR33154">
    <property type="entry name" value="TRANSCRIPTIONAL REGULATOR, ARSR FAMILY"/>
    <property type="match status" value="1"/>
</dbReference>
<dbReference type="PRINTS" id="PR00778">
    <property type="entry name" value="HTHARSR"/>
</dbReference>
<keyword evidence="3" id="KW-0804">Transcription</keyword>
<dbReference type="SUPFAM" id="SSF46785">
    <property type="entry name" value="Winged helix' DNA-binding domain"/>
    <property type="match status" value="1"/>
</dbReference>
<dbReference type="HOGENOM" id="CLU_097806_3_4_12"/>
<evidence type="ECO:0000256" key="1">
    <source>
        <dbReference type="ARBA" id="ARBA00023015"/>
    </source>
</evidence>
<dbReference type="GO" id="GO:0003700">
    <property type="term" value="F:DNA-binding transcription factor activity"/>
    <property type="evidence" value="ECO:0007669"/>
    <property type="project" value="InterPro"/>
</dbReference>
<dbReference type="PANTHER" id="PTHR33154:SF33">
    <property type="entry name" value="TRANSCRIPTIONAL REPRESSOR SDPR"/>
    <property type="match status" value="1"/>
</dbReference>
<gene>
    <name evidence="5" type="ordered locus">Trebr_2040</name>
</gene>
<dbReference type="Proteomes" id="UP000006546">
    <property type="component" value="Chromosome"/>
</dbReference>
<reference evidence="6" key="1">
    <citation type="submission" date="2011-04" db="EMBL/GenBank/DDBJ databases">
        <title>The complete genome of Treponema brennaborense DSM 12168.</title>
        <authorList>
            <person name="Lucas S."/>
            <person name="Han J."/>
            <person name="Lapidus A."/>
            <person name="Bruce D."/>
            <person name="Goodwin L."/>
            <person name="Pitluck S."/>
            <person name="Peters L."/>
            <person name="Kyrpides N."/>
            <person name="Mavromatis K."/>
            <person name="Ivanova N."/>
            <person name="Mikhailova N."/>
            <person name="Pagani I."/>
            <person name="Teshima H."/>
            <person name="Detter J.C."/>
            <person name="Tapia R."/>
            <person name="Han C."/>
            <person name="Land M."/>
            <person name="Hauser L."/>
            <person name="Markowitz V."/>
            <person name="Cheng J.-F."/>
            <person name="Hugenholtz P."/>
            <person name="Woyke T."/>
            <person name="Wu D."/>
            <person name="Gronow S."/>
            <person name="Wellnitz S."/>
            <person name="Brambilla E."/>
            <person name="Klenk H.-P."/>
            <person name="Eisen J.A."/>
        </authorList>
    </citation>
    <scope>NUCLEOTIDE SEQUENCE [LARGE SCALE GENOMIC DNA]</scope>
    <source>
        <strain evidence="6">DSM 12168 / CIP 105900 / DD5/3</strain>
    </source>
</reference>
<dbReference type="InterPro" id="IPR051081">
    <property type="entry name" value="HTH_MetalResp_TranReg"/>
</dbReference>
<accession>F4LJS5</accession>
<dbReference type="InterPro" id="IPR036388">
    <property type="entry name" value="WH-like_DNA-bd_sf"/>
</dbReference>